<dbReference type="PANTHER" id="PTHR30015:SF7">
    <property type="entry name" value="TYPE IV METHYL-DIRECTED RESTRICTION ENZYME ECOKMRR"/>
    <property type="match status" value="1"/>
</dbReference>
<dbReference type="GO" id="GO:0015666">
    <property type="term" value="F:restriction endodeoxyribonuclease activity"/>
    <property type="evidence" value="ECO:0007669"/>
    <property type="project" value="TreeGrafter"/>
</dbReference>
<proteinExistence type="predicted"/>
<dbReference type="InterPro" id="IPR011856">
    <property type="entry name" value="tRNA_endonuc-like_dom_sf"/>
</dbReference>
<keyword evidence="1" id="KW-1133">Transmembrane helix</keyword>
<organism evidence="3 4">
    <name type="scientific">Candidatus Lloydbacteria bacterium RIFCSPHIGHO2_02_FULL_54_17</name>
    <dbReference type="NCBI Taxonomy" id="1798664"/>
    <lineage>
        <taxon>Bacteria</taxon>
        <taxon>Candidatus Lloydiibacteriota</taxon>
    </lineage>
</organism>
<dbReference type="Proteomes" id="UP000178636">
    <property type="component" value="Unassembled WGS sequence"/>
</dbReference>
<dbReference type="STRING" id="1798664.A3C93_05165"/>
<dbReference type="AlphaFoldDB" id="A0A1G2DD02"/>
<evidence type="ECO:0000313" key="3">
    <source>
        <dbReference type="EMBL" id="OGZ11302.1"/>
    </source>
</evidence>
<sequence length="194" mass="21933">MKLVDPIAFFKVFGPLLLGLLVFVAIAIALTYFFKVALPDYFSRKKVKKSFESGEEWRGDQEWLDHLRKMDPTEFEEFIAQLFRSLGYNARAVGHAGDHGVDVEAEKDGVTHLVQCKKYSKTNKVGEPEVRNFLGAIDHQHSRGKGYFVTTGYFTSEAEKFAEDKPIELIDGPNLIERIRSLKKEASENSVSGV</sequence>
<keyword evidence="1" id="KW-0812">Transmembrane</keyword>
<evidence type="ECO:0000256" key="1">
    <source>
        <dbReference type="SAM" id="Phobius"/>
    </source>
</evidence>
<gene>
    <name evidence="3" type="ORF">A3C93_05165</name>
</gene>
<dbReference type="SUPFAM" id="SSF52980">
    <property type="entry name" value="Restriction endonuclease-like"/>
    <property type="match status" value="1"/>
</dbReference>
<accession>A0A1G2DD02</accession>
<dbReference type="GO" id="GO:0009307">
    <property type="term" value="P:DNA restriction-modification system"/>
    <property type="evidence" value="ECO:0007669"/>
    <property type="project" value="InterPro"/>
</dbReference>
<dbReference type="GO" id="GO:0003677">
    <property type="term" value="F:DNA binding"/>
    <property type="evidence" value="ECO:0007669"/>
    <property type="project" value="InterPro"/>
</dbReference>
<comment type="caution">
    <text evidence="3">The sequence shown here is derived from an EMBL/GenBank/DDBJ whole genome shotgun (WGS) entry which is preliminary data.</text>
</comment>
<dbReference type="EMBL" id="MHLO01000035">
    <property type="protein sequence ID" value="OGZ11302.1"/>
    <property type="molecule type" value="Genomic_DNA"/>
</dbReference>
<dbReference type="InterPro" id="IPR007560">
    <property type="entry name" value="Restrct_endonuc_IV_Mrr"/>
</dbReference>
<keyword evidence="1" id="KW-0472">Membrane</keyword>
<dbReference type="Pfam" id="PF04471">
    <property type="entry name" value="Mrr_cat"/>
    <property type="match status" value="1"/>
</dbReference>
<dbReference type="InterPro" id="IPR011335">
    <property type="entry name" value="Restrct_endonuc-II-like"/>
</dbReference>
<dbReference type="InterPro" id="IPR052906">
    <property type="entry name" value="Type_IV_Methyl-Rstrct_Enzyme"/>
</dbReference>
<protein>
    <recommendedName>
        <fullName evidence="2">Restriction endonuclease type IV Mrr domain-containing protein</fullName>
    </recommendedName>
</protein>
<dbReference type="PANTHER" id="PTHR30015">
    <property type="entry name" value="MRR RESTRICTION SYSTEM PROTEIN"/>
    <property type="match status" value="1"/>
</dbReference>
<name>A0A1G2DD02_9BACT</name>
<evidence type="ECO:0000313" key="4">
    <source>
        <dbReference type="Proteomes" id="UP000178636"/>
    </source>
</evidence>
<feature type="transmembrane region" description="Helical" evidence="1">
    <location>
        <begin position="12"/>
        <end position="38"/>
    </location>
</feature>
<feature type="domain" description="Restriction endonuclease type IV Mrr" evidence="2">
    <location>
        <begin position="67"/>
        <end position="178"/>
    </location>
</feature>
<reference evidence="3 4" key="1">
    <citation type="journal article" date="2016" name="Nat. Commun.">
        <title>Thousands of microbial genomes shed light on interconnected biogeochemical processes in an aquifer system.</title>
        <authorList>
            <person name="Anantharaman K."/>
            <person name="Brown C.T."/>
            <person name="Hug L.A."/>
            <person name="Sharon I."/>
            <person name="Castelle C.J."/>
            <person name="Probst A.J."/>
            <person name="Thomas B.C."/>
            <person name="Singh A."/>
            <person name="Wilkins M.J."/>
            <person name="Karaoz U."/>
            <person name="Brodie E.L."/>
            <person name="Williams K.H."/>
            <person name="Hubbard S.S."/>
            <person name="Banfield J.F."/>
        </authorList>
    </citation>
    <scope>NUCLEOTIDE SEQUENCE [LARGE SCALE GENOMIC DNA]</scope>
</reference>
<dbReference type="Gene3D" id="3.40.1350.10">
    <property type="match status" value="1"/>
</dbReference>
<evidence type="ECO:0000259" key="2">
    <source>
        <dbReference type="Pfam" id="PF04471"/>
    </source>
</evidence>